<evidence type="ECO:0000256" key="1">
    <source>
        <dbReference type="SAM" id="MobiDB-lite"/>
    </source>
</evidence>
<feature type="compositionally biased region" description="Low complexity" evidence="1">
    <location>
        <begin position="339"/>
        <end position="373"/>
    </location>
</feature>
<feature type="region of interest" description="Disordered" evidence="1">
    <location>
        <begin position="319"/>
        <end position="373"/>
    </location>
</feature>
<organism evidence="2 3">
    <name type="scientific">Porphyra umbilicalis</name>
    <name type="common">Purple laver</name>
    <name type="synonym">Red alga</name>
    <dbReference type="NCBI Taxonomy" id="2786"/>
    <lineage>
        <taxon>Eukaryota</taxon>
        <taxon>Rhodophyta</taxon>
        <taxon>Bangiophyceae</taxon>
        <taxon>Bangiales</taxon>
        <taxon>Bangiaceae</taxon>
        <taxon>Porphyra</taxon>
    </lineage>
</organism>
<dbReference type="Proteomes" id="UP000218209">
    <property type="component" value="Unassembled WGS sequence"/>
</dbReference>
<evidence type="ECO:0000313" key="2">
    <source>
        <dbReference type="EMBL" id="OSX70041.1"/>
    </source>
</evidence>
<dbReference type="EMBL" id="KV919327">
    <property type="protein sequence ID" value="OSX70041.1"/>
    <property type="molecule type" value="Genomic_DNA"/>
</dbReference>
<gene>
    <name evidence="2" type="ORF">BU14_0941s0001</name>
</gene>
<accession>A0A1X6NN43</accession>
<dbReference type="AlphaFoldDB" id="A0A1X6NN43"/>
<reference evidence="2 3" key="1">
    <citation type="submission" date="2017-03" db="EMBL/GenBank/DDBJ databases">
        <title>WGS assembly of Porphyra umbilicalis.</title>
        <authorList>
            <person name="Brawley S.H."/>
            <person name="Blouin N.A."/>
            <person name="Ficko-Blean E."/>
            <person name="Wheeler G.L."/>
            <person name="Lohr M."/>
            <person name="Goodson H.V."/>
            <person name="Jenkins J.W."/>
            <person name="Blaby-Haas C.E."/>
            <person name="Helliwell K.E."/>
            <person name="Chan C."/>
            <person name="Marriage T."/>
            <person name="Bhattacharya D."/>
            <person name="Klein A.S."/>
            <person name="Badis Y."/>
            <person name="Brodie J."/>
            <person name="Cao Y."/>
            <person name="Collen J."/>
            <person name="Dittami S.M."/>
            <person name="Gachon C.M."/>
            <person name="Green B.R."/>
            <person name="Karpowicz S."/>
            <person name="Kim J.W."/>
            <person name="Kudahl U."/>
            <person name="Lin S."/>
            <person name="Michel G."/>
            <person name="Mittag M."/>
            <person name="Olson B.J."/>
            <person name="Pangilinan J."/>
            <person name="Peng Y."/>
            <person name="Qiu H."/>
            <person name="Shu S."/>
            <person name="Singer J.T."/>
            <person name="Smith A.G."/>
            <person name="Sprecher B.N."/>
            <person name="Wagner V."/>
            <person name="Wang W."/>
            <person name="Wang Z.-Y."/>
            <person name="Yan J."/>
            <person name="Yarish C."/>
            <person name="Zoeuner-Riek S."/>
            <person name="Zhuang Y."/>
            <person name="Zou Y."/>
            <person name="Lindquist E.A."/>
            <person name="Grimwood J."/>
            <person name="Barry K."/>
            <person name="Rokhsar D.S."/>
            <person name="Schmutz J."/>
            <person name="Stiller J.W."/>
            <person name="Grossman A.R."/>
            <person name="Prochnik S.E."/>
        </authorList>
    </citation>
    <scope>NUCLEOTIDE SEQUENCE [LARGE SCALE GENOMIC DNA]</scope>
    <source>
        <strain evidence="2">4086291</strain>
    </source>
</reference>
<sequence length="417" mass="40280">MPPSRATPGTAPAAVAAPAFGRFVLDEAAGELVALRPERRGSGLFCLAITGAGVGHGGSAGAAHRCMVHLDGAGATGVPDGPITVQRRTALCCGAGWAAVAASVPTVGLVPAAATAAAPTPPWTSPADFHGFDTAVRRLLGGVAARRGDPTAAAVAVPPPLAGQCGHGGPRRSGGGCLWPPLSAAAAVLKPAALHRLPPAVGAGMEVALVQAALDVVVERPWWSAAAVAGEEADAPAARAAAAAADAAAATAAAVVAAADATTQAWAAAEAAAVVAAAAGAATRPPWAAPLYPTVGSPISPPRLAPRPAGHSALLADASACRPSPALPPRGRVKRRPHGASPGAASDAGAATAGAAPAAADGRPSSRVARNRAAAARANAVRAAARAARRAARAAAAGTSAVGERRRWGGALVGGWL</sequence>
<name>A0A1X6NN43_PORUM</name>
<proteinExistence type="predicted"/>
<protein>
    <submittedName>
        <fullName evidence="2">Uncharacterized protein</fullName>
    </submittedName>
</protein>
<evidence type="ECO:0000313" key="3">
    <source>
        <dbReference type="Proteomes" id="UP000218209"/>
    </source>
</evidence>
<keyword evidence="3" id="KW-1185">Reference proteome</keyword>